<gene>
    <name evidence="3" type="ORF">VIBNISOn1_1900018</name>
</gene>
<feature type="binding site" evidence="2">
    <location>
        <position position="98"/>
    </location>
    <ligand>
        <name>Mg(2+)</name>
        <dbReference type="ChEBI" id="CHEBI:18420"/>
        <label>1</label>
        <note>catalytic</note>
    </ligand>
</feature>
<dbReference type="GO" id="GO:0046872">
    <property type="term" value="F:metal ion binding"/>
    <property type="evidence" value="ECO:0007669"/>
    <property type="project" value="UniProtKB-KW"/>
</dbReference>
<feature type="binding site" evidence="2">
    <location>
        <position position="97"/>
    </location>
    <ligand>
        <name>Mg(2+)</name>
        <dbReference type="ChEBI" id="CHEBI:18420"/>
        <label>1</label>
        <note>catalytic</note>
    </ligand>
</feature>
<dbReference type="Pfam" id="PF00459">
    <property type="entry name" value="Inositol_P"/>
    <property type="match status" value="1"/>
</dbReference>
<evidence type="ECO:0000256" key="2">
    <source>
        <dbReference type="PIRSR" id="PIRSR600760-2"/>
    </source>
</evidence>
<dbReference type="PANTHER" id="PTHR20854:SF4">
    <property type="entry name" value="INOSITOL-1-MONOPHOSPHATASE-RELATED"/>
    <property type="match status" value="1"/>
</dbReference>
<dbReference type="RefSeq" id="WP_022611892.1">
    <property type="nucleotide sequence ID" value="NZ_LK391965.1"/>
</dbReference>
<dbReference type="SUPFAM" id="SSF56655">
    <property type="entry name" value="Carbohydrate phosphatase"/>
    <property type="match status" value="1"/>
</dbReference>
<protein>
    <submittedName>
        <fullName evidence="3">Inositol monophosphatase</fullName>
        <ecNumber evidence="3">3.1.3.25</ecNumber>
    </submittedName>
</protein>
<feature type="binding site" evidence="2">
    <location>
        <position position="95"/>
    </location>
    <ligand>
        <name>Mg(2+)</name>
        <dbReference type="ChEBI" id="CHEBI:18420"/>
        <label>1</label>
        <note>catalytic</note>
    </ligand>
</feature>
<reference evidence="3 4" key="1">
    <citation type="journal article" date="2013" name="ISME J.">
        <title>Comparative genomics of pathogenic lineages of Vibrio nigripulchritudo identifies virulence-associated traits.</title>
        <authorList>
            <person name="Goudenege D."/>
            <person name="Labreuche Y."/>
            <person name="Krin E."/>
            <person name="Ansquer D."/>
            <person name="Mangenot S."/>
            <person name="Calteau A."/>
            <person name="Medigue C."/>
            <person name="Mazel D."/>
            <person name="Polz M.F."/>
            <person name="Le Roux F."/>
        </authorList>
    </citation>
    <scope>NUCLEOTIDE SEQUENCE [LARGE SCALE GENOMIC DNA]</scope>
    <source>
        <strain evidence="3 4">SOn1</strain>
    </source>
</reference>
<evidence type="ECO:0000256" key="1">
    <source>
        <dbReference type="ARBA" id="ARBA00009759"/>
    </source>
</evidence>
<dbReference type="Gene3D" id="3.30.540.10">
    <property type="entry name" value="Fructose-1,6-Bisphosphatase, subunit A, domain 1"/>
    <property type="match status" value="1"/>
</dbReference>
<dbReference type="InterPro" id="IPR000760">
    <property type="entry name" value="Inositol_monophosphatase-like"/>
</dbReference>
<dbReference type="Proteomes" id="UP000018211">
    <property type="component" value="Unassembled WGS sequence"/>
</dbReference>
<name>A0AAV2VQ86_9VIBR</name>
<evidence type="ECO:0000313" key="4">
    <source>
        <dbReference type="Proteomes" id="UP000018211"/>
    </source>
</evidence>
<dbReference type="PRINTS" id="PR00377">
    <property type="entry name" value="IMPHPHTASES"/>
</dbReference>
<comment type="caution">
    <text evidence="3">The sequence shown here is derived from an EMBL/GenBank/DDBJ whole genome shotgun (WGS) entry which is preliminary data.</text>
</comment>
<comment type="similarity">
    <text evidence="1">Belongs to the inositol monophosphatase superfamily.</text>
</comment>
<dbReference type="GO" id="GO:0006020">
    <property type="term" value="P:inositol metabolic process"/>
    <property type="evidence" value="ECO:0007669"/>
    <property type="project" value="TreeGrafter"/>
</dbReference>
<dbReference type="GO" id="GO:0007165">
    <property type="term" value="P:signal transduction"/>
    <property type="evidence" value="ECO:0007669"/>
    <property type="project" value="TreeGrafter"/>
</dbReference>
<dbReference type="AlphaFoldDB" id="A0AAV2VQ86"/>
<dbReference type="GO" id="GO:0008934">
    <property type="term" value="F:inositol monophosphate 1-phosphatase activity"/>
    <property type="evidence" value="ECO:0007669"/>
    <property type="project" value="TreeGrafter"/>
</dbReference>
<keyword evidence="3" id="KW-0378">Hydrolase</keyword>
<accession>A0AAV2VQ86</accession>
<keyword evidence="2" id="KW-0479">Metal-binding</keyword>
<keyword evidence="2" id="KW-0460">Magnesium</keyword>
<evidence type="ECO:0000313" key="3">
    <source>
        <dbReference type="EMBL" id="CCO46854.1"/>
    </source>
</evidence>
<dbReference type="EC" id="3.1.3.25" evidence="3"/>
<comment type="cofactor">
    <cofactor evidence="2">
        <name>Mg(2+)</name>
        <dbReference type="ChEBI" id="CHEBI:18420"/>
    </cofactor>
</comment>
<dbReference type="PANTHER" id="PTHR20854">
    <property type="entry name" value="INOSITOL MONOPHOSPHATASE"/>
    <property type="match status" value="1"/>
</dbReference>
<organism evidence="3 4">
    <name type="scientific">Vibrio nigripulchritudo SOn1</name>
    <dbReference type="NCBI Taxonomy" id="1238450"/>
    <lineage>
        <taxon>Bacteria</taxon>
        <taxon>Pseudomonadati</taxon>
        <taxon>Pseudomonadota</taxon>
        <taxon>Gammaproteobacteria</taxon>
        <taxon>Vibrionales</taxon>
        <taxon>Vibrionaceae</taxon>
        <taxon>Vibrio</taxon>
    </lineage>
</organism>
<feature type="binding site" evidence="2">
    <location>
        <position position="225"/>
    </location>
    <ligand>
        <name>Mg(2+)</name>
        <dbReference type="ChEBI" id="CHEBI:18420"/>
        <label>1</label>
        <note>catalytic</note>
    </ligand>
</feature>
<proteinExistence type="inferred from homology"/>
<dbReference type="EMBL" id="CAOF01000102">
    <property type="protein sequence ID" value="CCO46854.1"/>
    <property type="molecule type" value="Genomic_DNA"/>
</dbReference>
<dbReference type="Gene3D" id="3.40.190.80">
    <property type="match status" value="1"/>
</dbReference>
<feature type="binding site" evidence="2">
    <location>
        <position position="72"/>
    </location>
    <ligand>
        <name>Mg(2+)</name>
        <dbReference type="ChEBI" id="CHEBI:18420"/>
        <label>1</label>
        <note>catalytic</note>
    </ligand>
</feature>
<sequence>MNITLDTAKALVGAAREVSKKEVMPYFRKTSQLSVESKSSASDLVTTADKNSEKLLSMKIAEILPEAEIIGEEAVENDPSLLNKINTASQCVIIDPIDGTWNFVKGVPVFGIIIAVVEDGETVCGILYDPVMDNCTYAVKGKGAYHIASDGEVTPVYSAKPTDSFTEMEGFVPAFSFLPSEYNFMFKDLSQFERINTLRCSCHEYRTLSEGGVHFGISGSPKPWDNAAGELVFRESGGYAAILETGKTYKPGADNKGILLLAPNKENWVKLQQHFLG</sequence>